<accession>A0A7C8M9C2</accession>
<evidence type="ECO:0000256" key="1">
    <source>
        <dbReference type="SAM" id="MobiDB-lite"/>
    </source>
</evidence>
<dbReference type="CDD" id="cd14688">
    <property type="entry name" value="bZIP_YAP"/>
    <property type="match status" value="1"/>
</dbReference>
<organism evidence="2 3">
    <name type="scientific">Massariosphaeria phaeospora</name>
    <dbReference type="NCBI Taxonomy" id="100035"/>
    <lineage>
        <taxon>Eukaryota</taxon>
        <taxon>Fungi</taxon>
        <taxon>Dikarya</taxon>
        <taxon>Ascomycota</taxon>
        <taxon>Pezizomycotina</taxon>
        <taxon>Dothideomycetes</taxon>
        <taxon>Pleosporomycetidae</taxon>
        <taxon>Pleosporales</taxon>
        <taxon>Pleosporales incertae sedis</taxon>
        <taxon>Massariosphaeria</taxon>
    </lineage>
</organism>
<name>A0A7C8M9C2_9PLEO</name>
<evidence type="ECO:0000313" key="3">
    <source>
        <dbReference type="Proteomes" id="UP000481861"/>
    </source>
</evidence>
<keyword evidence="3" id="KW-1185">Reference proteome</keyword>
<reference evidence="2 3" key="1">
    <citation type="submission" date="2020-01" db="EMBL/GenBank/DDBJ databases">
        <authorList>
            <consortium name="DOE Joint Genome Institute"/>
            <person name="Haridas S."/>
            <person name="Albert R."/>
            <person name="Binder M."/>
            <person name="Bloem J."/>
            <person name="Labutti K."/>
            <person name="Salamov A."/>
            <person name="Andreopoulos B."/>
            <person name="Baker S.E."/>
            <person name="Barry K."/>
            <person name="Bills G."/>
            <person name="Bluhm B.H."/>
            <person name="Cannon C."/>
            <person name="Castanera R."/>
            <person name="Culley D.E."/>
            <person name="Daum C."/>
            <person name="Ezra D."/>
            <person name="Gonzalez J.B."/>
            <person name="Henrissat B."/>
            <person name="Kuo A."/>
            <person name="Liang C."/>
            <person name="Lipzen A."/>
            <person name="Lutzoni F."/>
            <person name="Magnuson J."/>
            <person name="Mondo S."/>
            <person name="Nolan M."/>
            <person name="Ohm R."/>
            <person name="Pangilinan J."/>
            <person name="Park H.-J.H."/>
            <person name="Ramirez L."/>
            <person name="Alfaro M."/>
            <person name="Sun H."/>
            <person name="Tritt A."/>
            <person name="Yoshinaga Y."/>
            <person name="Zwiers L.-H.L."/>
            <person name="Turgeon B.G."/>
            <person name="Goodwin S.B."/>
            <person name="Spatafora J.W."/>
            <person name="Crous P.W."/>
            <person name="Grigoriev I.V."/>
        </authorList>
    </citation>
    <scope>NUCLEOTIDE SEQUENCE [LARGE SCALE GENOMIC DNA]</scope>
    <source>
        <strain evidence="2 3">CBS 611.86</strain>
    </source>
</reference>
<feature type="compositionally biased region" description="Basic and acidic residues" evidence="1">
    <location>
        <begin position="1"/>
        <end position="19"/>
    </location>
</feature>
<dbReference type="AlphaFoldDB" id="A0A7C8M9C2"/>
<proteinExistence type="predicted"/>
<comment type="caution">
    <text evidence="2">The sequence shown here is derived from an EMBL/GenBank/DDBJ whole genome shotgun (WGS) entry which is preliminary data.</text>
</comment>
<feature type="compositionally biased region" description="Low complexity" evidence="1">
    <location>
        <begin position="139"/>
        <end position="150"/>
    </location>
</feature>
<feature type="region of interest" description="Disordered" evidence="1">
    <location>
        <begin position="1"/>
        <end position="29"/>
    </location>
</feature>
<dbReference type="PANTHER" id="PTHR42070:SF1">
    <property type="entry name" value="FILAMENT ASSOCIATED PROTEIN, PUTATIVE (AFU_ORTHOLOGUE AFUA_8G06630)-RELATED"/>
    <property type="match status" value="1"/>
</dbReference>
<dbReference type="OrthoDB" id="4505928at2759"/>
<dbReference type="Proteomes" id="UP000481861">
    <property type="component" value="Unassembled WGS sequence"/>
</dbReference>
<dbReference type="PANTHER" id="PTHR42070">
    <property type="entry name" value="FILAMENT ASSOCIATED PROTEIN, PUTATIVE (AFU_ORTHOLOGUE AFUA_8G06630)-RELATED"/>
    <property type="match status" value="1"/>
</dbReference>
<protein>
    <recommendedName>
        <fullName evidence="4">BZIP domain-containing protein</fullName>
    </recommendedName>
</protein>
<dbReference type="EMBL" id="JAADJZ010000012">
    <property type="protein sequence ID" value="KAF2871221.1"/>
    <property type="molecule type" value="Genomic_DNA"/>
</dbReference>
<gene>
    <name evidence="2" type="ORF">BDV95DRAFT_607487</name>
</gene>
<feature type="region of interest" description="Disordered" evidence="1">
    <location>
        <begin position="139"/>
        <end position="163"/>
    </location>
</feature>
<feature type="region of interest" description="Disordered" evidence="1">
    <location>
        <begin position="175"/>
        <end position="201"/>
    </location>
</feature>
<sequence length="287" mass="31093">MSSKSDDTPASIRIRENQRRSRARRKELVSDLQKRVDTYQLKGVAATQEMQRAARVVVRENVRLRNLLARYGASQQEVDRHLRSFNDVDAINGGAASNTVNVMALIQNAAVENALDPLLDTAPACTQGHHLGEKMANADQVSSVDQSNSSPLHTPERDPTPALFDVRPIERDSTPRAGIQFEPPVTKVADSPSDAQAHREASTCTPSAVEKLGSCTNTVDCFCPPTTIARREPSASGLEISCETAAAIIAEMRGDGDRDSIRTSLGCNGPGDCTIKNSTVLQIMDER</sequence>
<evidence type="ECO:0000313" key="2">
    <source>
        <dbReference type="EMBL" id="KAF2871221.1"/>
    </source>
</evidence>
<evidence type="ECO:0008006" key="4">
    <source>
        <dbReference type="Google" id="ProtNLM"/>
    </source>
</evidence>